<dbReference type="Proteomes" id="UP001230649">
    <property type="component" value="Unassembled WGS sequence"/>
</dbReference>
<keyword evidence="2" id="KW-1185">Reference proteome</keyword>
<organism evidence="1 2">
    <name type="scientific">Naganishia adeliensis</name>
    <dbReference type="NCBI Taxonomy" id="92952"/>
    <lineage>
        <taxon>Eukaryota</taxon>
        <taxon>Fungi</taxon>
        <taxon>Dikarya</taxon>
        <taxon>Basidiomycota</taxon>
        <taxon>Agaricomycotina</taxon>
        <taxon>Tremellomycetes</taxon>
        <taxon>Filobasidiales</taxon>
        <taxon>Filobasidiaceae</taxon>
        <taxon>Naganishia</taxon>
    </lineage>
</organism>
<name>A0ACC2W281_9TREE</name>
<evidence type="ECO:0000313" key="2">
    <source>
        <dbReference type="Proteomes" id="UP001230649"/>
    </source>
</evidence>
<evidence type="ECO:0000313" key="1">
    <source>
        <dbReference type="EMBL" id="KAJ9105210.1"/>
    </source>
</evidence>
<gene>
    <name evidence="1" type="ORF">QFC20_004345</name>
</gene>
<protein>
    <submittedName>
        <fullName evidence="1">Uncharacterized protein</fullName>
    </submittedName>
</protein>
<dbReference type="EMBL" id="JASBWS010000049">
    <property type="protein sequence ID" value="KAJ9105210.1"/>
    <property type="molecule type" value="Genomic_DNA"/>
</dbReference>
<accession>A0ACC2W281</accession>
<sequence>MSLLIIHAPTTNPTPFLDALPVQDTTWEINNKYYTARVNVLVHPLEAPWQGESEAVIYLYDSDPTPPEQLQDIIRRTEPELRFAIRLPSSSSDSDGHDSEAEEDAWDGRGIEYVDLSRLHASEDADGAINAVRDSLQTILWPGMTRKPLHPQTKQPRESVPNGDAPTKRHPASTSGNPRPFDMPSAEEPAFLEREQAKLDTWLDTNDGAFPISHCTSNDPPGFTDDFLPRRLASSETDEFGAFQSASSLARREPDSKEDEDDPLFPSPMDPTHLLTHLQSLRTELSGVPDDVRRARAAREVERLFSGLGVRLEGLDLEESDSDSEGVGEVNGGKVGVGR</sequence>
<comment type="caution">
    <text evidence="1">The sequence shown here is derived from an EMBL/GenBank/DDBJ whole genome shotgun (WGS) entry which is preliminary data.</text>
</comment>
<reference evidence="1" key="1">
    <citation type="submission" date="2023-04" db="EMBL/GenBank/DDBJ databases">
        <title>Draft Genome sequencing of Naganishia species isolated from polar environments using Oxford Nanopore Technology.</title>
        <authorList>
            <person name="Leo P."/>
            <person name="Venkateswaran K."/>
        </authorList>
    </citation>
    <scope>NUCLEOTIDE SEQUENCE</scope>
    <source>
        <strain evidence="1">MNA-CCFEE 5262</strain>
    </source>
</reference>
<proteinExistence type="predicted"/>